<dbReference type="SUPFAM" id="SSF159888">
    <property type="entry name" value="YdhG-like"/>
    <property type="match status" value="1"/>
</dbReference>
<feature type="region of interest" description="Disordered" evidence="1">
    <location>
        <begin position="1"/>
        <end position="40"/>
    </location>
</feature>
<keyword evidence="3" id="KW-1185">Reference proteome</keyword>
<protein>
    <submittedName>
        <fullName evidence="2">DUF1801 domain-containing protein</fullName>
    </submittedName>
</protein>
<feature type="compositionally biased region" description="Basic and acidic residues" evidence="1">
    <location>
        <begin position="14"/>
        <end position="29"/>
    </location>
</feature>
<sequence>MATKSTTSYEGFTEEERAAMKEHAQELKKTARRGSKAKADGEADVLAKIAEFPDGDRELAERIHAIVKENAPHLTSKLWYGQPAYARDGKVVCFFQPSSKFKTRYSTLGFNDAATLDDGVMWPSAYALTGLDAGTEERIAELIRRAAG</sequence>
<feature type="compositionally biased region" description="Polar residues" evidence="1">
    <location>
        <begin position="1"/>
        <end position="10"/>
    </location>
</feature>
<accession>A0ABV5P3M4</accession>
<dbReference type="RefSeq" id="WP_345405874.1">
    <property type="nucleotide sequence ID" value="NZ_BAAAXS010000001.1"/>
</dbReference>
<evidence type="ECO:0000313" key="3">
    <source>
        <dbReference type="Proteomes" id="UP001589568"/>
    </source>
</evidence>
<comment type="caution">
    <text evidence="2">The sequence shown here is derived from an EMBL/GenBank/DDBJ whole genome shotgun (WGS) entry which is preliminary data.</text>
</comment>
<proteinExistence type="predicted"/>
<name>A0ABV5P3M4_9ACTN</name>
<organism evidence="2 3">
    <name type="scientific">Nonomuraea salmonea</name>
    <dbReference type="NCBI Taxonomy" id="46181"/>
    <lineage>
        <taxon>Bacteria</taxon>
        <taxon>Bacillati</taxon>
        <taxon>Actinomycetota</taxon>
        <taxon>Actinomycetes</taxon>
        <taxon>Streptosporangiales</taxon>
        <taxon>Streptosporangiaceae</taxon>
        <taxon>Nonomuraea</taxon>
    </lineage>
</organism>
<dbReference type="EMBL" id="JBHMCF010000061">
    <property type="protein sequence ID" value="MFB9477179.1"/>
    <property type="molecule type" value="Genomic_DNA"/>
</dbReference>
<dbReference type="Gene3D" id="3.90.1150.200">
    <property type="match status" value="1"/>
</dbReference>
<reference evidence="2 3" key="1">
    <citation type="submission" date="2024-09" db="EMBL/GenBank/DDBJ databases">
        <authorList>
            <person name="Sun Q."/>
            <person name="Mori K."/>
        </authorList>
    </citation>
    <scope>NUCLEOTIDE SEQUENCE [LARGE SCALE GENOMIC DNA]</scope>
    <source>
        <strain evidence="2 3">JCM 3324</strain>
    </source>
</reference>
<gene>
    <name evidence="2" type="ORF">ACFFR3_47455</name>
</gene>
<dbReference type="Proteomes" id="UP001589568">
    <property type="component" value="Unassembled WGS sequence"/>
</dbReference>
<evidence type="ECO:0000313" key="2">
    <source>
        <dbReference type="EMBL" id="MFB9477179.1"/>
    </source>
</evidence>
<evidence type="ECO:0000256" key="1">
    <source>
        <dbReference type="SAM" id="MobiDB-lite"/>
    </source>
</evidence>